<dbReference type="Gene3D" id="1.10.606.10">
    <property type="entry name" value="Vanadium-containing Chloroperoxidase, domain 2"/>
    <property type="match status" value="1"/>
</dbReference>
<dbReference type="Proteomes" id="UP001527090">
    <property type="component" value="Unassembled WGS sequence"/>
</dbReference>
<organism evidence="2 3">
    <name type="scientific">Paenibacillus alvei</name>
    <name type="common">Bacillus alvei</name>
    <dbReference type="NCBI Taxonomy" id="44250"/>
    <lineage>
        <taxon>Bacteria</taxon>
        <taxon>Bacillati</taxon>
        <taxon>Bacillota</taxon>
        <taxon>Bacilli</taxon>
        <taxon>Bacillales</taxon>
        <taxon>Paenibacillaceae</taxon>
        <taxon>Paenibacillus</taxon>
    </lineage>
</organism>
<sequence length="132" mass="14196">MLPQAYPEGCPAHPSYPAGHAVIAGAGVTMLKAFFNEDFVLPNPVTVSDDGLYLEPFNGAPLTIGGELNKLANNLAIARAFAGIHYRSDCFHGMNLGEAAAIGLLRNYKHTFNEPFQGFKLTKFDGTTIIVK</sequence>
<proteinExistence type="predicted"/>
<gene>
    <name evidence="2" type="ORF">M5X04_10125</name>
</gene>
<dbReference type="EMBL" id="JAMDLY010000010">
    <property type="protein sequence ID" value="MCY9529687.1"/>
    <property type="molecule type" value="Genomic_DNA"/>
</dbReference>
<reference evidence="2 3" key="1">
    <citation type="submission" date="2022-05" db="EMBL/GenBank/DDBJ databases">
        <title>Genome Sequencing of Bee-Associated Microbes.</title>
        <authorList>
            <person name="Dunlap C."/>
        </authorList>
    </citation>
    <scope>NUCLEOTIDE SEQUENCE [LARGE SCALE GENOMIC DNA]</scope>
    <source>
        <strain evidence="2 3">NRRL NRS-750</strain>
    </source>
</reference>
<keyword evidence="3" id="KW-1185">Reference proteome</keyword>
<evidence type="ECO:0000259" key="1">
    <source>
        <dbReference type="Pfam" id="PF01569"/>
    </source>
</evidence>
<protein>
    <submittedName>
        <fullName evidence="2">Phosphatase PAP2 family protein</fullName>
    </submittedName>
</protein>
<feature type="domain" description="Phosphatidic acid phosphatase type 2/haloperoxidase" evidence="1">
    <location>
        <begin position="9"/>
        <end position="107"/>
    </location>
</feature>
<dbReference type="InterPro" id="IPR036938">
    <property type="entry name" value="PAP2/HPO_sf"/>
</dbReference>
<dbReference type="PANTHER" id="PTHR34599">
    <property type="entry name" value="PEROXIDASE-RELATED"/>
    <property type="match status" value="1"/>
</dbReference>
<accession>A0ABT4E7H3</accession>
<dbReference type="PANTHER" id="PTHR34599:SF1">
    <property type="entry name" value="PHOSPHATIDIC ACID PHOSPHATASE TYPE 2_HALOPEROXIDASE DOMAIN-CONTAINING PROTEIN"/>
    <property type="match status" value="1"/>
</dbReference>
<name>A0ABT4E7H3_PAEAL</name>
<evidence type="ECO:0000313" key="2">
    <source>
        <dbReference type="EMBL" id="MCY9529687.1"/>
    </source>
</evidence>
<dbReference type="InterPro" id="IPR016119">
    <property type="entry name" value="Br/Cl_peroxidase_C"/>
</dbReference>
<dbReference type="SUPFAM" id="SSF48317">
    <property type="entry name" value="Acid phosphatase/Vanadium-dependent haloperoxidase"/>
    <property type="match status" value="1"/>
</dbReference>
<dbReference type="InterPro" id="IPR052559">
    <property type="entry name" value="V-haloperoxidase"/>
</dbReference>
<dbReference type="Pfam" id="PF01569">
    <property type="entry name" value="PAP2"/>
    <property type="match status" value="1"/>
</dbReference>
<comment type="caution">
    <text evidence="2">The sequence shown here is derived from an EMBL/GenBank/DDBJ whole genome shotgun (WGS) entry which is preliminary data.</text>
</comment>
<dbReference type="RefSeq" id="WP_268632037.1">
    <property type="nucleotide sequence ID" value="NZ_JAMDLY010000010.1"/>
</dbReference>
<evidence type="ECO:0000313" key="3">
    <source>
        <dbReference type="Proteomes" id="UP001527090"/>
    </source>
</evidence>
<dbReference type="InterPro" id="IPR000326">
    <property type="entry name" value="PAP2/HPO"/>
</dbReference>